<keyword evidence="3" id="KW-1185">Reference proteome</keyword>
<proteinExistence type="predicted"/>
<feature type="region of interest" description="Disordered" evidence="1">
    <location>
        <begin position="1"/>
        <end position="33"/>
    </location>
</feature>
<dbReference type="Proteomes" id="UP001176941">
    <property type="component" value="Chromosome 1"/>
</dbReference>
<gene>
    <name evidence="2" type="ORF">MRATA1EN1_LOCUS556</name>
</gene>
<reference evidence="2" key="1">
    <citation type="submission" date="2023-04" db="EMBL/GenBank/DDBJ databases">
        <authorList>
            <consortium name="ELIXIR-Norway"/>
        </authorList>
    </citation>
    <scope>NUCLEOTIDE SEQUENCE [LARGE SCALE GENOMIC DNA]</scope>
</reference>
<name>A0ABN8XQB3_RANTA</name>
<evidence type="ECO:0000313" key="3">
    <source>
        <dbReference type="Proteomes" id="UP001176941"/>
    </source>
</evidence>
<accession>A0ABN8XQB3</accession>
<organism evidence="2 3">
    <name type="scientific">Rangifer tarandus platyrhynchus</name>
    <name type="common">Svalbard reindeer</name>
    <dbReference type="NCBI Taxonomy" id="3082113"/>
    <lineage>
        <taxon>Eukaryota</taxon>
        <taxon>Metazoa</taxon>
        <taxon>Chordata</taxon>
        <taxon>Craniata</taxon>
        <taxon>Vertebrata</taxon>
        <taxon>Euteleostomi</taxon>
        <taxon>Mammalia</taxon>
        <taxon>Eutheria</taxon>
        <taxon>Laurasiatheria</taxon>
        <taxon>Artiodactyla</taxon>
        <taxon>Ruminantia</taxon>
        <taxon>Pecora</taxon>
        <taxon>Cervidae</taxon>
        <taxon>Odocoileinae</taxon>
        <taxon>Rangifer</taxon>
    </lineage>
</organism>
<protein>
    <submittedName>
        <fullName evidence="2">Uncharacterized protein</fullName>
    </submittedName>
</protein>
<evidence type="ECO:0000313" key="2">
    <source>
        <dbReference type="EMBL" id="CAI9151594.1"/>
    </source>
</evidence>
<sequence length="127" mass="14234">MGRVNRKKGGRRKSHKRHSVQFQETEKPLDRQLPFPLKPETLVVHSPALARPQVLVKGNCSRPAGQGCPSSAAFPGSKARAGCRILWSQGPPCGWSWNNRKDWMPQAVFSSQATHPLKPFLEPPYRN</sequence>
<feature type="compositionally biased region" description="Basic residues" evidence="1">
    <location>
        <begin position="1"/>
        <end position="19"/>
    </location>
</feature>
<dbReference type="EMBL" id="OX459937">
    <property type="protein sequence ID" value="CAI9151594.1"/>
    <property type="molecule type" value="Genomic_DNA"/>
</dbReference>
<evidence type="ECO:0000256" key="1">
    <source>
        <dbReference type="SAM" id="MobiDB-lite"/>
    </source>
</evidence>